<dbReference type="RefSeq" id="WP_185684723.1">
    <property type="nucleotide sequence ID" value="NZ_JACLAU010000044.1"/>
</dbReference>
<protein>
    <submittedName>
        <fullName evidence="2">Uncharacterized protein</fullName>
    </submittedName>
</protein>
<evidence type="ECO:0000313" key="3">
    <source>
        <dbReference type="Proteomes" id="UP000520156"/>
    </source>
</evidence>
<dbReference type="AlphaFoldDB" id="A0A7X1FAG7"/>
<dbReference type="Proteomes" id="UP000520156">
    <property type="component" value="Unassembled WGS sequence"/>
</dbReference>
<evidence type="ECO:0000313" key="2">
    <source>
        <dbReference type="EMBL" id="MBC2653341.1"/>
    </source>
</evidence>
<organism evidence="2 3">
    <name type="scientific">Novosphingobium aerophilum</name>
    <dbReference type="NCBI Taxonomy" id="2839843"/>
    <lineage>
        <taxon>Bacteria</taxon>
        <taxon>Pseudomonadati</taxon>
        <taxon>Pseudomonadota</taxon>
        <taxon>Alphaproteobacteria</taxon>
        <taxon>Sphingomonadales</taxon>
        <taxon>Sphingomonadaceae</taxon>
        <taxon>Novosphingobium</taxon>
    </lineage>
</organism>
<name>A0A7X1FAG7_9SPHN</name>
<gene>
    <name evidence="2" type="ORF">H7F49_16770</name>
</gene>
<reference evidence="2 3" key="1">
    <citation type="submission" date="2020-08" db="EMBL/GenBank/DDBJ databases">
        <title>The genome sequence of Novosphingobium flavum 4Y4.</title>
        <authorList>
            <person name="Liu Y."/>
        </authorList>
    </citation>
    <scope>NUCLEOTIDE SEQUENCE [LARGE SCALE GENOMIC DNA]</scope>
    <source>
        <strain evidence="2 3">4Y4</strain>
    </source>
</reference>
<accession>A0A7X1FAG7</accession>
<feature type="compositionally biased region" description="Low complexity" evidence="1">
    <location>
        <begin position="146"/>
        <end position="160"/>
    </location>
</feature>
<keyword evidence="3" id="KW-1185">Reference proteome</keyword>
<comment type="caution">
    <text evidence="2">The sequence shown here is derived from an EMBL/GenBank/DDBJ whole genome shotgun (WGS) entry which is preliminary data.</text>
</comment>
<proteinExistence type="predicted"/>
<feature type="compositionally biased region" description="Basic and acidic residues" evidence="1">
    <location>
        <begin position="126"/>
        <end position="141"/>
    </location>
</feature>
<feature type="region of interest" description="Disordered" evidence="1">
    <location>
        <begin position="126"/>
        <end position="160"/>
    </location>
</feature>
<sequence length="160" mass="17738">MLSLGKSSFWRNASPTGAIADFREVWRQAGVRRWPFVAAALATTLGVFYVLVQESWQGPLPKPKVTWINSWTADRSDSEIEREIKANQIRQDKLRAEQAAREEKVKAIYRTLGKVSGLDTARIEREAAEQAAREKAAHDKAIGLSPRPATAPAAEATPAR</sequence>
<dbReference type="EMBL" id="JACLAU010000044">
    <property type="protein sequence ID" value="MBC2653341.1"/>
    <property type="molecule type" value="Genomic_DNA"/>
</dbReference>
<evidence type="ECO:0000256" key="1">
    <source>
        <dbReference type="SAM" id="MobiDB-lite"/>
    </source>
</evidence>